<keyword evidence="3" id="KW-0472">Membrane</keyword>
<evidence type="ECO:0000313" key="9">
    <source>
        <dbReference type="EMBL" id="OOO63981.1"/>
    </source>
</evidence>
<proteinExistence type="inferred from homology"/>
<keyword evidence="4" id="KW-0564">Palmitate</keyword>
<dbReference type="GO" id="GO:0016020">
    <property type="term" value="C:membrane"/>
    <property type="evidence" value="ECO:0007669"/>
    <property type="project" value="UniProtKB-SubCell"/>
</dbReference>
<dbReference type="Pfam" id="PF03180">
    <property type="entry name" value="Lipoprotein_9"/>
    <property type="match status" value="1"/>
</dbReference>
<dbReference type="RefSeq" id="WP_078024833.1">
    <property type="nucleotide sequence ID" value="NZ_JADPGM010000005.1"/>
</dbReference>
<evidence type="ECO:0000256" key="3">
    <source>
        <dbReference type="ARBA" id="ARBA00023136"/>
    </source>
</evidence>
<dbReference type="Proteomes" id="UP000190256">
    <property type="component" value="Unassembled WGS sequence"/>
</dbReference>
<name>A0A1S9I0X5_9CLOT</name>
<dbReference type="PROSITE" id="PS51257">
    <property type="entry name" value="PROKAR_LIPOPROTEIN"/>
    <property type="match status" value="1"/>
</dbReference>
<dbReference type="Proteomes" id="UP000190206">
    <property type="component" value="Unassembled WGS sequence"/>
</dbReference>
<evidence type="ECO:0000313" key="10">
    <source>
        <dbReference type="Proteomes" id="UP000190206"/>
    </source>
</evidence>
<evidence type="ECO:0000256" key="1">
    <source>
        <dbReference type="ARBA" id="ARBA00004635"/>
    </source>
</evidence>
<reference evidence="9 11" key="2">
    <citation type="submission" date="2016-12" db="EMBL/GenBank/DDBJ databases">
        <title>Clostridium tepidum sp. nov., a close relative of Clostridium sporogenes and Clostridium botulinum Group I.</title>
        <authorList>
            <person name="Dobritsa A.P."/>
            <person name="Kutumbaka K.K."/>
            <person name="Werner K."/>
            <person name="Wiedmann M."/>
            <person name="Asmus A."/>
            <person name="Samadpour M."/>
        </authorList>
    </citation>
    <scope>NUCLEOTIDE SEQUENCE [LARGE SCALE GENOMIC DNA]</scope>
    <source>
        <strain evidence="9 11">IEH 97212</strain>
    </source>
</reference>
<feature type="lipid moiety-binding region" description="S-diacylglycerol cysteine" evidence="7">
    <location>
        <position position="24"/>
    </location>
</feature>
<evidence type="ECO:0000256" key="2">
    <source>
        <dbReference type="ARBA" id="ARBA00022729"/>
    </source>
</evidence>
<dbReference type="STRING" id="1962263.BS637_10805"/>
<evidence type="ECO:0000256" key="5">
    <source>
        <dbReference type="ARBA" id="ARBA00023288"/>
    </source>
</evidence>
<comment type="subcellular location">
    <subcellularLocation>
        <location evidence="1">Membrane</location>
        <topology evidence="1">Lipid-anchor</topology>
    </subcellularLocation>
</comment>
<dbReference type="PANTHER" id="PTHR30429">
    <property type="entry name" value="D-METHIONINE-BINDING LIPOPROTEIN METQ"/>
    <property type="match status" value="1"/>
</dbReference>
<keyword evidence="2" id="KW-0732">Signal</keyword>
<keyword evidence="5 6" id="KW-0449">Lipoprotein</keyword>
<evidence type="ECO:0000313" key="8">
    <source>
        <dbReference type="EMBL" id="OOO61755.1"/>
    </source>
</evidence>
<dbReference type="SUPFAM" id="SSF53850">
    <property type="entry name" value="Periplasmic binding protein-like II"/>
    <property type="match status" value="1"/>
</dbReference>
<keyword evidence="10" id="KW-1185">Reference proteome</keyword>
<protein>
    <recommendedName>
        <fullName evidence="6">Lipoprotein</fullName>
    </recommendedName>
</protein>
<dbReference type="EMBL" id="MRAD01000010">
    <property type="protein sequence ID" value="OOO61755.1"/>
    <property type="molecule type" value="Genomic_DNA"/>
</dbReference>
<sequence length="270" mass="30079">MKKKILSIAIATTLILGLGTLVGCGSSKEEVKEKKTIVVGATPQPHAEILKKVKPILEKKGYTLEIKEFTDYVTPNTALNDGEIDANFYQHIPYLEEFNKEKKTDLSYTVKVHLEPMGIYSKTIKDLKQLKNGATIAVPNDPTNESRALRLLEKEGIIKLKERELVSKLDITENPKNIKVEELDAAQLPRTLGDVEAAVINTNYAVSANLNPLKDALAIELKDSPYANVIAVKTENKNAEYIKVLNEAINSQEIKKYIEEEYKGSIIPAF</sequence>
<dbReference type="PIRSF" id="PIRSF002854">
    <property type="entry name" value="MetQ"/>
    <property type="match status" value="1"/>
</dbReference>
<dbReference type="InterPro" id="IPR004872">
    <property type="entry name" value="Lipoprotein_NlpA"/>
</dbReference>
<comment type="similarity">
    <text evidence="6">Belongs to the nlpA lipoprotein family.</text>
</comment>
<accession>A0A1S9I0X5</accession>
<evidence type="ECO:0000256" key="4">
    <source>
        <dbReference type="ARBA" id="ARBA00023139"/>
    </source>
</evidence>
<dbReference type="CDD" id="cd13597">
    <property type="entry name" value="PBP2_lipoprotein_Tp32"/>
    <property type="match status" value="1"/>
</dbReference>
<dbReference type="EMBL" id="MRAE01000045">
    <property type="protein sequence ID" value="OOO63981.1"/>
    <property type="molecule type" value="Genomic_DNA"/>
</dbReference>
<dbReference type="Gene3D" id="3.40.190.10">
    <property type="entry name" value="Periplasmic binding protein-like II"/>
    <property type="match status" value="2"/>
</dbReference>
<dbReference type="OrthoDB" id="9812878at2"/>
<gene>
    <name evidence="8" type="ORF">BS637_10805</name>
    <name evidence="9" type="ORF">BS638_12510</name>
</gene>
<organism evidence="9 11">
    <name type="scientific">Clostridium tepidum</name>
    <dbReference type="NCBI Taxonomy" id="1962263"/>
    <lineage>
        <taxon>Bacteria</taxon>
        <taxon>Bacillati</taxon>
        <taxon>Bacillota</taxon>
        <taxon>Clostridia</taxon>
        <taxon>Eubacteriales</taxon>
        <taxon>Clostridiaceae</taxon>
        <taxon>Clostridium</taxon>
    </lineage>
</organism>
<comment type="caution">
    <text evidence="9">The sequence shown here is derived from an EMBL/GenBank/DDBJ whole genome shotgun (WGS) entry which is preliminary data.</text>
</comment>
<dbReference type="PANTHER" id="PTHR30429:SF0">
    <property type="entry name" value="METHIONINE-BINDING LIPOPROTEIN METQ"/>
    <property type="match status" value="1"/>
</dbReference>
<reference evidence="8 10" key="1">
    <citation type="submission" date="2016-12" db="EMBL/GenBank/DDBJ databases">
        <title>Clostridium tepidum sp. nov., a close relative of Clostridium sporogenes and Clostridium botulinum Group I.</title>
        <authorList>
            <person name="Dobritsa A.P."/>
            <person name="Kutumbaka K."/>
            <person name="Werner K."/>
            <person name="Samadpour M."/>
        </authorList>
    </citation>
    <scope>NUCLEOTIDE SEQUENCE [LARGE SCALE GENOMIC DNA]</scope>
    <source>
        <strain evidence="8 10">PE</strain>
    </source>
</reference>
<evidence type="ECO:0000256" key="7">
    <source>
        <dbReference type="PIRSR" id="PIRSR002854-1"/>
    </source>
</evidence>
<evidence type="ECO:0000256" key="6">
    <source>
        <dbReference type="PIRNR" id="PIRNR002854"/>
    </source>
</evidence>
<evidence type="ECO:0000313" key="11">
    <source>
        <dbReference type="Proteomes" id="UP000190256"/>
    </source>
</evidence>
<dbReference type="AlphaFoldDB" id="A0A1S9I0X5"/>